<dbReference type="InterPro" id="IPR000594">
    <property type="entry name" value="ThiF_NAD_FAD-bd"/>
</dbReference>
<dbReference type="CDD" id="cd02440">
    <property type="entry name" value="AdoMet_MTases"/>
    <property type="match status" value="1"/>
</dbReference>
<sequence length="577" mass="65599">MKIQLNRSLPIKYVEAENKIVCGQTFMDITEIEDCPAFLLELLEELNIPAEFDYVAERYNQSASEEAYNINEILNNLIEEKIVSYTWEQDRYDRHRLFFELSGMNQADSMNTLRDATVGIIGTGGIGSNVATLLAAAGIGCLKVSDGDLIEESNLTRTTTFKESQIGTLKIDSLKANLAEQNSFCEVHTLTHLLSRDKLHEFISFFSDCDILVLSADPSNAFELIGRLHSEINIPVINAGYLGRMGLVGPIMDAHSKPGFEQLFNRDVFENINTTIRINKKYQAPSYGPLNYIVSSICSHEVIKFITTGNSILKEKRLIINPDNYETLVYDYKKDLNLNSPTQHYPDNGTTDQFDIIADFYKNHREGASLNRVILDDYVKEVILKREYATALDIGCGIGTYSRMLDLCSARVVALDTNKKMLDVAREKGGQIEYIQCDLIEYESDSLFDFIILSLVLDHINDYCSYIKKVRSILSREGRVLCIVPNHVKDSCTSHQNDKMVIENYFYEGVQTKSRLDEHGNFLCELNSFKRNLSTYVNSFIDAGFSLVSIKEPRHPDKMHLGHNFPYFTVLEFKYGN</sequence>
<dbReference type="InterPro" id="IPR035985">
    <property type="entry name" value="Ubiquitin-activating_enz"/>
</dbReference>
<dbReference type="SUPFAM" id="SSF53335">
    <property type="entry name" value="S-adenosyl-L-methionine-dependent methyltransferases"/>
    <property type="match status" value="1"/>
</dbReference>
<dbReference type="InterPro" id="IPR029063">
    <property type="entry name" value="SAM-dependent_MTases_sf"/>
</dbReference>
<accession>A0A7D5SM88</accession>
<name>A0A7D5SM88_9GAMM</name>
<feature type="domain" description="Methyltransferase type 11" evidence="2">
    <location>
        <begin position="392"/>
        <end position="482"/>
    </location>
</feature>
<evidence type="ECO:0000259" key="2">
    <source>
        <dbReference type="Pfam" id="PF08241"/>
    </source>
</evidence>
<dbReference type="Gene3D" id="3.40.50.150">
    <property type="entry name" value="Vaccinia Virus protein VP39"/>
    <property type="match status" value="1"/>
</dbReference>
<dbReference type="GO" id="GO:0032259">
    <property type="term" value="P:methylation"/>
    <property type="evidence" value="ECO:0007669"/>
    <property type="project" value="UniProtKB-KW"/>
</dbReference>
<proteinExistence type="predicted"/>
<feature type="domain" description="THIF-type NAD/FAD binding fold" evidence="1">
    <location>
        <begin position="106"/>
        <end position="320"/>
    </location>
</feature>
<dbReference type="GO" id="GO:0008757">
    <property type="term" value="F:S-adenosylmethionine-dependent methyltransferase activity"/>
    <property type="evidence" value="ECO:0007669"/>
    <property type="project" value="InterPro"/>
</dbReference>
<dbReference type="EMBL" id="CP050855">
    <property type="protein sequence ID" value="QLH61653.1"/>
    <property type="molecule type" value="Genomic_DNA"/>
</dbReference>
<dbReference type="GO" id="GO:0008641">
    <property type="term" value="F:ubiquitin-like modifier activating enzyme activity"/>
    <property type="evidence" value="ECO:0007669"/>
    <property type="project" value="InterPro"/>
</dbReference>
<dbReference type="InterPro" id="IPR013216">
    <property type="entry name" value="Methyltransf_11"/>
</dbReference>
<evidence type="ECO:0000259" key="1">
    <source>
        <dbReference type="Pfam" id="PF00899"/>
    </source>
</evidence>
<dbReference type="Gene3D" id="3.40.50.720">
    <property type="entry name" value="NAD(P)-binding Rossmann-like Domain"/>
    <property type="match status" value="1"/>
</dbReference>
<keyword evidence="3" id="KW-0808">Transferase</keyword>
<dbReference type="SUPFAM" id="SSF69572">
    <property type="entry name" value="Activating enzymes of the ubiquitin-like proteins"/>
    <property type="match status" value="1"/>
</dbReference>
<dbReference type="GO" id="GO:0061504">
    <property type="term" value="P:cyclic threonylcarbamoyladenosine biosynthetic process"/>
    <property type="evidence" value="ECO:0007669"/>
    <property type="project" value="TreeGrafter"/>
</dbReference>
<dbReference type="PANTHER" id="PTHR43267:SF3">
    <property type="entry name" value="THIF PROTEIN"/>
    <property type="match status" value="1"/>
</dbReference>
<evidence type="ECO:0000313" key="4">
    <source>
        <dbReference type="Proteomes" id="UP000042738"/>
    </source>
</evidence>
<dbReference type="GeneID" id="93734933"/>
<reference evidence="3 4" key="1">
    <citation type="journal article" date="2014" name="Genome Announc.">
        <title>Whole-Genome Sequence of Serratia symbiotica Strain CWBI-2.3T, a Free-Living Symbiont of the Black Bean Aphid Aphis fabae.</title>
        <authorList>
            <person name="Foray V."/>
            <person name="Grigorescu A.S."/>
            <person name="Sabri A."/>
            <person name="Haubruge E."/>
            <person name="Lognay G."/>
            <person name="Francis F."/>
            <person name="Fauconnier M.L."/>
            <person name="Hance T."/>
            <person name="Thonart P."/>
        </authorList>
    </citation>
    <scope>NUCLEOTIDE SEQUENCE [LARGE SCALE GENOMIC DNA]</scope>
    <source>
        <strain evidence="3">CWBI-2.3</strain>
    </source>
</reference>
<protein>
    <submittedName>
        <fullName evidence="3">Methyltransferase domain-containing protein</fullName>
    </submittedName>
</protein>
<gene>
    <name evidence="3" type="ORF">SYMBAF_00110</name>
</gene>
<dbReference type="Pfam" id="PF08241">
    <property type="entry name" value="Methyltransf_11"/>
    <property type="match status" value="1"/>
</dbReference>
<dbReference type="Pfam" id="PF00899">
    <property type="entry name" value="ThiF"/>
    <property type="match status" value="1"/>
</dbReference>
<dbReference type="AlphaFoldDB" id="A0A7D5SM88"/>
<dbReference type="Proteomes" id="UP000042738">
    <property type="component" value="Chromosome"/>
</dbReference>
<organism evidence="3 4">
    <name type="scientific">Serratia symbiotica</name>
    <dbReference type="NCBI Taxonomy" id="138074"/>
    <lineage>
        <taxon>Bacteria</taxon>
        <taxon>Pseudomonadati</taxon>
        <taxon>Pseudomonadota</taxon>
        <taxon>Gammaproteobacteria</taxon>
        <taxon>Enterobacterales</taxon>
        <taxon>Yersiniaceae</taxon>
        <taxon>Serratia</taxon>
    </lineage>
</organism>
<evidence type="ECO:0000313" key="3">
    <source>
        <dbReference type="EMBL" id="QLH61653.1"/>
    </source>
</evidence>
<keyword evidence="3" id="KW-0489">Methyltransferase</keyword>
<dbReference type="InterPro" id="IPR045886">
    <property type="entry name" value="ThiF/MoeB/HesA"/>
</dbReference>
<dbReference type="RefSeq" id="WP_185899909.1">
    <property type="nucleotide sequence ID" value="NZ_CP050855.1"/>
</dbReference>
<dbReference type="PANTHER" id="PTHR43267">
    <property type="entry name" value="TRNA THREONYLCARBAMOYLADENOSINE DEHYDRATASE"/>
    <property type="match status" value="1"/>
</dbReference>
<dbReference type="GO" id="GO:0061503">
    <property type="term" value="F:tRNA threonylcarbamoyladenosine dehydratase"/>
    <property type="evidence" value="ECO:0007669"/>
    <property type="project" value="TreeGrafter"/>
</dbReference>